<keyword evidence="3" id="KW-1185">Reference proteome</keyword>
<evidence type="ECO:0008006" key="4">
    <source>
        <dbReference type="Google" id="ProtNLM"/>
    </source>
</evidence>
<accession>A0ABV2QQY3</accession>
<organism evidence="2 3">
    <name type="scientific">Conyzicola nivalis</name>
    <dbReference type="NCBI Taxonomy" id="1477021"/>
    <lineage>
        <taxon>Bacteria</taxon>
        <taxon>Bacillati</taxon>
        <taxon>Actinomycetota</taxon>
        <taxon>Actinomycetes</taxon>
        <taxon>Micrococcales</taxon>
        <taxon>Microbacteriaceae</taxon>
        <taxon>Conyzicola</taxon>
    </lineage>
</organism>
<dbReference type="Pfam" id="PF20060">
    <property type="entry name" value="DUF6459"/>
    <property type="match status" value="1"/>
</dbReference>
<evidence type="ECO:0000313" key="2">
    <source>
        <dbReference type="EMBL" id="MET4583471.1"/>
    </source>
</evidence>
<comment type="caution">
    <text evidence="2">The sequence shown here is derived from an EMBL/GenBank/DDBJ whole genome shotgun (WGS) entry which is preliminary data.</text>
</comment>
<sequence>MTSAAARRHDHDDERARSRHPSDAAALASKQIRAPFDEDEFFGVQPATRATLPNPEPLLENLTRCVIEILAGARDLEQIARWVDDDVYRHLLKRVVLSTRARQAKGQVARRPSFSIGSMSICEPRDGVVEAVVIVIGRARTRAVALRLEGVDTRWRATAINVL</sequence>
<evidence type="ECO:0000313" key="3">
    <source>
        <dbReference type="Proteomes" id="UP001549257"/>
    </source>
</evidence>
<dbReference type="EMBL" id="JBEPSJ010000004">
    <property type="protein sequence ID" value="MET4583471.1"/>
    <property type="molecule type" value="Genomic_DNA"/>
</dbReference>
<dbReference type="InterPro" id="IPR045596">
    <property type="entry name" value="DUF6459"/>
</dbReference>
<feature type="region of interest" description="Disordered" evidence="1">
    <location>
        <begin position="1"/>
        <end position="27"/>
    </location>
</feature>
<proteinExistence type="predicted"/>
<evidence type="ECO:0000256" key="1">
    <source>
        <dbReference type="SAM" id="MobiDB-lite"/>
    </source>
</evidence>
<dbReference type="Proteomes" id="UP001549257">
    <property type="component" value="Unassembled WGS sequence"/>
</dbReference>
<name>A0ABV2QQY3_9MICO</name>
<feature type="compositionally biased region" description="Basic and acidic residues" evidence="1">
    <location>
        <begin position="7"/>
        <end position="22"/>
    </location>
</feature>
<protein>
    <recommendedName>
        <fullName evidence="4">3-hydroxyacyl-CoA dehydrogenase</fullName>
    </recommendedName>
</protein>
<dbReference type="RefSeq" id="WP_354025643.1">
    <property type="nucleotide sequence ID" value="NZ_JBEPSJ010000004.1"/>
</dbReference>
<reference evidence="2 3" key="1">
    <citation type="submission" date="2024-06" db="EMBL/GenBank/DDBJ databases">
        <title>Sorghum-associated microbial communities from plants grown in Nebraska, USA.</title>
        <authorList>
            <person name="Schachtman D."/>
        </authorList>
    </citation>
    <scope>NUCLEOTIDE SEQUENCE [LARGE SCALE GENOMIC DNA]</scope>
    <source>
        <strain evidence="2 3">2857</strain>
    </source>
</reference>
<gene>
    <name evidence="2" type="ORF">ABIE21_002997</name>
</gene>